<dbReference type="PROSITE" id="PS50862">
    <property type="entry name" value="AA_TRNA_LIGASE_II"/>
    <property type="match status" value="1"/>
</dbReference>
<evidence type="ECO:0000256" key="7">
    <source>
        <dbReference type="ARBA" id="ARBA00023102"/>
    </source>
</evidence>
<keyword evidence="12" id="KW-1185">Reference proteome</keyword>
<dbReference type="InterPro" id="IPR004516">
    <property type="entry name" value="HisRS/HisZ"/>
</dbReference>
<dbReference type="InterPro" id="IPR041715">
    <property type="entry name" value="HisRS-like_core"/>
</dbReference>
<dbReference type="CDD" id="cd00773">
    <property type="entry name" value="HisRS-like_core"/>
    <property type="match status" value="1"/>
</dbReference>
<feature type="domain" description="Aminoacyl-transfer RNA synthetases class-II family profile" evidence="10">
    <location>
        <begin position="25"/>
        <end position="415"/>
    </location>
</feature>
<gene>
    <name evidence="9 11" type="primary">hisZ</name>
    <name evidence="11" type="ORF">LIZ65_02340</name>
</gene>
<keyword evidence="7 9" id="KW-0368">Histidine biosynthesis</keyword>
<protein>
    <recommendedName>
        <fullName evidence="4 9">ATP phosphoribosyltransferase regulatory subunit</fullName>
    </recommendedName>
</protein>
<dbReference type="Pfam" id="PF13393">
    <property type="entry name" value="tRNA-synt_His"/>
    <property type="match status" value="1"/>
</dbReference>
<sequence>MKQLLHTPEGVRDIYNEECAKKLALQNRLHKMLHLYGYHDIQTPMFEFFDVFRKEIGTIPSKELYKFFDREGETLALRPDMTPQIARAAATLFQEEELPVRLCYMGSTFINHSSYQGRLKENTQMGAEFIGIDSVEADAEMLSLVVDCLKKAGLEEFQINVGNVDFFQSMIEDAQVEEDTEIRLRELVNNRNYFGVEELLEEAEVKRSARESFSALSELVGGPEILENAKRIAPNAKALKAVKRLEQIYEVLKAYKVESYVSFDLSMSGLYGYYTGIIFRGYTFGSGDAIVKGGRYDHLIEKFGKEAASIGFAIVVDDLMSALERQKIQLPHHRKNTLIIYDDGREKEAILLAQEFRSKDKNTEILKKSKERSVEYYSEYGRRNQANSMLYLQDSSQIRMVNLVTGEQKIVKSRD</sequence>
<comment type="function">
    <text evidence="8 9">Required for the first step of histidine biosynthesis. May allow the feedback regulation of ATP phosphoribosyltransferase activity by histidine.</text>
</comment>
<reference evidence="11 12" key="1">
    <citation type="submission" date="2021-10" db="EMBL/GenBank/DDBJ databases">
        <title>Collection of gut derived symbiotic bacterial strains cultured from healthy donors.</title>
        <authorList>
            <person name="Lin H."/>
            <person name="Littmann E."/>
            <person name="Kohout C."/>
            <person name="Pamer E.G."/>
        </authorList>
    </citation>
    <scope>NUCLEOTIDE SEQUENCE [LARGE SCALE GENOMIC DNA]</scope>
    <source>
        <strain evidence="11 12">DFI.1.165</strain>
    </source>
</reference>
<comment type="subunit">
    <text evidence="9">Heteromultimer composed of HisG and HisZ subunits.</text>
</comment>
<comment type="similarity">
    <text evidence="3 9">Belongs to the class-II aminoacyl-tRNA synthetase family. HisZ subfamily.</text>
</comment>
<evidence type="ECO:0000256" key="9">
    <source>
        <dbReference type="HAMAP-Rule" id="MF_00125"/>
    </source>
</evidence>
<evidence type="ECO:0000256" key="8">
    <source>
        <dbReference type="ARBA" id="ARBA00025246"/>
    </source>
</evidence>
<organism evidence="11 12">
    <name type="scientific">Bariatricus massiliensis</name>
    <dbReference type="NCBI Taxonomy" id="1745713"/>
    <lineage>
        <taxon>Bacteria</taxon>
        <taxon>Bacillati</taxon>
        <taxon>Bacillota</taxon>
        <taxon>Clostridia</taxon>
        <taxon>Lachnospirales</taxon>
        <taxon>Lachnospiraceae</taxon>
        <taxon>Bariatricus</taxon>
    </lineage>
</organism>
<comment type="caution">
    <text evidence="11">The sequence shown here is derived from an EMBL/GenBank/DDBJ whole genome shotgun (WGS) entry which is preliminary data.</text>
</comment>
<evidence type="ECO:0000256" key="1">
    <source>
        <dbReference type="ARBA" id="ARBA00004496"/>
    </source>
</evidence>
<dbReference type="InterPro" id="IPR045864">
    <property type="entry name" value="aa-tRNA-synth_II/BPL/LPL"/>
</dbReference>
<dbReference type="HAMAP" id="MF_00125">
    <property type="entry name" value="HisZ"/>
    <property type="match status" value="1"/>
</dbReference>
<dbReference type="PANTHER" id="PTHR43707">
    <property type="entry name" value="HISTIDYL-TRNA SYNTHETASE"/>
    <property type="match status" value="1"/>
</dbReference>
<dbReference type="GO" id="GO:0016757">
    <property type="term" value="F:glycosyltransferase activity"/>
    <property type="evidence" value="ECO:0007669"/>
    <property type="project" value="UniProtKB-KW"/>
</dbReference>
<evidence type="ECO:0000256" key="4">
    <source>
        <dbReference type="ARBA" id="ARBA00020397"/>
    </source>
</evidence>
<dbReference type="EMBL" id="JAJCIS010000001">
    <property type="protein sequence ID" value="MCB7386115.1"/>
    <property type="molecule type" value="Genomic_DNA"/>
</dbReference>
<keyword evidence="5 9" id="KW-0963">Cytoplasm</keyword>
<dbReference type="Gene3D" id="3.30.930.10">
    <property type="entry name" value="Bira Bifunctional Protein, Domain 2"/>
    <property type="match status" value="1"/>
</dbReference>
<keyword evidence="6 9" id="KW-0028">Amino-acid biosynthesis</keyword>
<dbReference type="PIRSF" id="PIRSF001549">
    <property type="entry name" value="His-tRNA_synth"/>
    <property type="match status" value="1"/>
</dbReference>
<evidence type="ECO:0000256" key="5">
    <source>
        <dbReference type="ARBA" id="ARBA00022490"/>
    </source>
</evidence>
<evidence type="ECO:0000313" key="12">
    <source>
        <dbReference type="Proteomes" id="UP001299546"/>
    </source>
</evidence>
<comment type="subcellular location">
    <subcellularLocation>
        <location evidence="1 9">Cytoplasm</location>
    </subcellularLocation>
</comment>
<dbReference type="InterPro" id="IPR006195">
    <property type="entry name" value="aa-tRNA-synth_II"/>
</dbReference>
<dbReference type="Proteomes" id="UP001299546">
    <property type="component" value="Unassembled WGS sequence"/>
</dbReference>
<evidence type="ECO:0000256" key="6">
    <source>
        <dbReference type="ARBA" id="ARBA00022605"/>
    </source>
</evidence>
<dbReference type="SUPFAM" id="SSF55681">
    <property type="entry name" value="Class II aaRS and biotin synthetases"/>
    <property type="match status" value="1"/>
</dbReference>
<accession>A0ABS8DCH8</accession>
<proteinExistence type="inferred from homology"/>
<dbReference type="NCBIfam" id="TIGR00443">
    <property type="entry name" value="hisZ_biosyn_reg"/>
    <property type="match status" value="1"/>
</dbReference>
<evidence type="ECO:0000313" key="11">
    <source>
        <dbReference type="EMBL" id="MCB7386115.1"/>
    </source>
</evidence>
<evidence type="ECO:0000256" key="2">
    <source>
        <dbReference type="ARBA" id="ARBA00004667"/>
    </source>
</evidence>
<dbReference type="InterPro" id="IPR004517">
    <property type="entry name" value="HisZ"/>
</dbReference>
<keyword evidence="11" id="KW-0328">Glycosyltransferase</keyword>
<evidence type="ECO:0000259" key="10">
    <source>
        <dbReference type="PROSITE" id="PS50862"/>
    </source>
</evidence>
<comment type="miscellaneous">
    <text evidence="9">This function is generally fulfilled by the C-terminal part of HisG, which is missing in some bacteria such as this one.</text>
</comment>
<evidence type="ECO:0000256" key="3">
    <source>
        <dbReference type="ARBA" id="ARBA00005539"/>
    </source>
</evidence>
<name>A0ABS8DCH8_9FIRM</name>
<keyword evidence="11" id="KW-0808">Transferase</keyword>
<dbReference type="RefSeq" id="WP_066732298.1">
    <property type="nucleotide sequence ID" value="NZ_JAJCIQ010000001.1"/>
</dbReference>
<dbReference type="PANTHER" id="PTHR43707:SF6">
    <property type="entry name" value="ATP PHOSPHORIBOSYLTRANSFERASE REGULATORY SUBUNIT"/>
    <property type="match status" value="1"/>
</dbReference>
<comment type="pathway">
    <text evidence="2 9">Amino-acid biosynthesis; L-histidine biosynthesis; L-histidine from 5-phospho-alpha-D-ribose 1-diphosphate: step 1/9.</text>
</comment>